<gene>
    <name evidence="2" type="ORF">EPD60_00450</name>
</gene>
<dbReference type="AlphaFoldDB" id="A0A4R1BQS1"/>
<reference evidence="2 3" key="1">
    <citation type="submission" date="2019-03" db="EMBL/GenBank/DDBJ databases">
        <authorList>
            <person name="Kim M.K.M."/>
        </authorList>
    </citation>
    <scope>NUCLEOTIDE SEQUENCE [LARGE SCALE GENOMIC DNA]</scope>
    <source>
        <strain evidence="2 3">17J68-12</strain>
    </source>
</reference>
<dbReference type="InterPro" id="IPR025737">
    <property type="entry name" value="FApF"/>
</dbReference>
<feature type="signal peptide" evidence="1">
    <location>
        <begin position="1"/>
        <end position="21"/>
    </location>
</feature>
<sequence length="295" mass="32295">MKKLVYAVLPCSLLLAAPARACDICGCGVSNYNPYLFPHLSKSYIGLSYISRSYRTFPIDDAPSRETYRSILLSGQYRVGKKLQLLALLPWQQNMLRSESGNRTLSGLGDITLLAQYKVWDHSTEKVRHTVLAGAGLKLATGRFTPAGTNKAADQNFQLGTGSTDYIVNGSYRISTGKWLFGAGGSYKYNTSNADGFRYGDVLNLSLLAAWRYEWANWSLLPYLQLSHEALSRDADHNVLQRHSGGTVAYAGGGIDLSTRAITLGLNYQFAAGQHLADGQISAEPKFSAHASFSF</sequence>
<proteinExistence type="predicted"/>
<comment type="caution">
    <text evidence="2">The sequence shown here is derived from an EMBL/GenBank/DDBJ whole genome shotgun (WGS) entry which is preliminary data.</text>
</comment>
<accession>A0A4R1BQS1</accession>
<evidence type="ECO:0000313" key="3">
    <source>
        <dbReference type="Proteomes" id="UP000295334"/>
    </source>
</evidence>
<dbReference type="RefSeq" id="WP_131445598.1">
    <property type="nucleotide sequence ID" value="NZ_SJZI01000001.1"/>
</dbReference>
<dbReference type="OrthoDB" id="1405967at2"/>
<dbReference type="Pfam" id="PF13557">
    <property type="entry name" value="Phenol_MetA_deg"/>
    <property type="match status" value="1"/>
</dbReference>
<organism evidence="2 3">
    <name type="scientific">Flaviaesturariibacter flavus</name>
    <dbReference type="NCBI Taxonomy" id="2502780"/>
    <lineage>
        <taxon>Bacteria</taxon>
        <taxon>Pseudomonadati</taxon>
        <taxon>Bacteroidota</taxon>
        <taxon>Chitinophagia</taxon>
        <taxon>Chitinophagales</taxon>
        <taxon>Chitinophagaceae</taxon>
        <taxon>Flaviaestuariibacter</taxon>
    </lineage>
</organism>
<protein>
    <submittedName>
        <fullName evidence="2">Transporter</fullName>
    </submittedName>
</protein>
<keyword evidence="3" id="KW-1185">Reference proteome</keyword>
<feature type="chain" id="PRO_5020567824" evidence="1">
    <location>
        <begin position="22"/>
        <end position="295"/>
    </location>
</feature>
<dbReference type="Proteomes" id="UP000295334">
    <property type="component" value="Unassembled WGS sequence"/>
</dbReference>
<name>A0A4R1BQS1_9BACT</name>
<dbReference type="EMBL" id="SJZI01000001">
    <property type="protein sequence ID" value="TCJ19626.1"/>
    <property type="molecule type" value="Genomic_DNA"/>
</dbReference>
<keyword evidence="1" id="KW-0732">Signal</keyword>
<evidence type="ECO:0000256" key="1">
    <source>
        <dbReference type="SAM" id="SignalP"/>
    </source>
</evidence>
<evidence type="ECO:0000313" key="2">
    <source>
        <dbReference type="EMBL" id="TCJ19626.1"/>
    </source>
</evidence>